<sequence>MPGALIPKSILIFYYTMMPEDSEFLIKFFIIGQNHAALAGGD</sequence>
<accession>X1J8Z6</accession>
<dbReference type="AlphaFoldDB" id="X1J8Z6"/>
<gene>
    <name evidence="1" type="ORF">S06H3_03231</name>
</gene>
<name>X1J8Z6_9ZZZZ</name>
<comment type="caution">
    <text evidence="1">The sequence shown here is derived from an EMBL/GenBank/DDBJ whole genome shotgun (WGS) entry which is preliminary data.</text>
</comment>
<dbReference type="EMBL" id="BARV01001029">
    <property type="protein sequence ID" value="GAH91171.1"/>
    <property type="molecule type" value="Genomic_DNA"/>
</dbReference>
<proteinExistence type="predicted"/>
<organism evidence="1">
    <name type="scientific">marine sediment metagenome</name>
    <dbReference type="NCBI Taxonomy" id="412755"/>
    <lineage>
        <taxon>unclassified sequences</taxon>
        <taxon>metagenomes</taxon>
        <taxon>ecological metagenomes</taxon>
    </lineage>
</organism>
<evidence type="ECO:0000313" key="1">
    <source>
        <dbReference type="EMBL" id="GAH91171.1"/>
    </source>
</evidence>
<protein>
    <submittedName>
        <fullName evidence="1">Uncharacterized protein</fullName>
    </submittedName>
</protein>
<feature type="non-terminal residue" evidence="1">
    <location>
        <position position="42"/>
    </location>
</feature>
<reference evidence="1" key="1">
    <citation type="journal article" date="2014" name="Front. Microbiol.">
        <title>High frequency of phylogenetically diverse reductive dehalogenase-homologous genes in deep subseafloor sedimentary metagenomes.</title>
        <authorList>
            <person name="Kawai M."/>
            <person name="Futagami T."/>
            <person name="Toyoda A."/>
            <person name="Takaki Y."/>
            <person name="Nishi S."/>
            <person name="Hori S."/>
            <person name="Arai W."/>
            <person name="Tsubouchi T."/>
            <person name="Morono Y."/>
            <person name="Uchiyama I."/>
            <person name="Ito T."/>
            <person name="Fujiyama A."/>
            <person name="Inagaki F."/>
            <person name="Takami H."/>
        </authorList>
    </citation>
    <scope>NUCLEOTIDE SEQUENCE</scope>
    <source>
        <strain evidence="1">Expedition CK06-06</strain>
    </source>
</reference>